<evidence type="ECO:0000256" key="2">
    <source>
        <dbReference type="ARBA" id="ARBA00022679"/>
    </source>
</evidence>
<evidence type="ECO:0000256" key="3">
    <source>
        <dbReference type="RuleBase" id="RU003718"/>
    </source>
</evidence>
<dbReference type="PANTHER" id="PTHR48049:SF141">
    <property type="entry name" value="OS07G0201500 PROTEIN"/>
    <property type="match status" value="1"/>
</dbReference>
<dbReference type="InterPro" id="IPR035595">
    <property type="entry name" value="UDP_glycos_trans_CS"/>
</dbReference>
<dbReference type="EMBL" id="JACEFO010001605">
    <property type="protein sequence ID" value="KAF8731673.1"/>
    <property type="molecule type" value="Genomic_DNA"/>
</dbReference>
<dbReference type="InterPro" id="IPR050481">
    <property type="entry name" value="UDP-glycosyltransf_plant"/>
</dbReference>
<proteinExistence type="inferred from homology"/>
<dbReference type="Gene3D" id="3.40.50.2000">
    <property type="entry name" value="Glycogen Phosphorylase B"/>
    <property type="match status" value="2"/>
</dbReference>
<evidence type="ECO:0000256" key="4">
    <source>
        <dbReference type="RuleBase" id="RU362057"/>
    </source>
</evidence>
<evidence type="ECO:0000256" key="1">
    <source>
        <dbReference type="ARBA" id="ARBA00009995"/>
    </source>
</evidence>
<sequence length="454" mass="49578">MIPFLELSKRLARRGHAVTFVSTPRNAARLAPVPPELSPRVRVVTLRLPVVEGLPDGAESTADVPPENVELLKTAFDGLDAPFAALVGEKKPDWIVLDFAQHWAFPIAEEHKIACAMFLILPAALLAYVGTKGENDAHPRRTTEEYMAQPPWIPSATTTLLTYRRHEAEAVAAAFRPNASGVSDIDRLFHLHHPSCRLVIHRSCPDAEPHLFPLLTNLFSKPVVPSGLLLPGDVLDVEDAGDQSSAFMEAARWLDEQPARSVIYVALGSEAPVTAHHIRELAHGIELSGVRFLWALRAPASVLAAGHKDAGDLLPDGFERRVAGRGVVCTGWVPQVRVLGHVAVGAFLTHCGWGSTVEGVFGFGHPLVMLPFVADQGLIARAMAARGVGVEVVRDDADGSFRGEDVAAAVRRVMVEEEGEELARNARELREVVGDRVRQEEYVDELIELFQRYK</sequence>
<name>A0A835F976_9POAL</name>
<dbReference type="Pfam" id="PF00201">
    <property type="entry name" value="UDPGT"/>
    <property type="match status" value="1"/>
</dbReference>
<dbReference type="PROSITE" id="PS00375">
    <property type="entry name" value="UDPGT"/>
    <property type="match status" value="1"/>
</dbReference>
<dbReference type="EC" id="2.4.1.-" evidence="4"/>
<dbReference type="GO" id="GO:0035251">
    <property type="term" value="F:UDP-glucosyltransferase activity"/>
    <property type="evidence" value="ECO:0007669"/>
    <property type="project" value="InterPro"/>
</dbReference>
<keyword evidence="2 3" id="KW-0808">Transferase</keyword>
<dbReference type="CDD" id="cd03784">
    <property type="entry name" value="GT1_Gtf-like"/>
    <property type="match status" value="1"/>
</dbReference>
<dbReference type="PANTHER" id="PTHR48049">
    <property type="entry name" value="GLYCOSYLTRANSFERASE"/>
    <property type="match status" value="1"/>
</dbReference>
<dbReference type="OrthoDB" id="5835829at2759"/>
<comment type="similarity">
    <text evidence="1 3">Belongs to the UDP-glycosyltransferase family.</text>
</comment>
<organism evidence="5 6">
    <name type="scientific">Digitaria exilis</name>
    <dbReference type="NCBI Taxonomy" id="1010633"/>
    <lineage>
        <taxon>Eukaryota</taxon>
        <taxon>Viridiplantae</taxon>
        <taxon>Streptophyta</taxon>
        <taxon>Embryophyta</taxon>
        <taxon>Tracheophyta</taxon>
        <taxon>Spermatophyta</taxon>
        <taxon>Magnoliopsida</taxon>
        <taxon>Liliopsida</taxon>
        <taxon>Poales</taxon>
        <taxon>Poaceae</taxon>
        <taxon>PACMAD clade</taxon>
        <taxon>Panicoideae</taxon>
        <taxon>Panicodae</taxon>
        <taxon>Paniceae</taxon>
        <taxon>Anthephorinae</taxon>
        <taxon>Digitaria</taxon>
    </lineage>
</organism>
<gene>
    <name evidence="5" type="ORF">HU200_015601</name>
</gene>
<dbReference type="FunFam" id="3.40.50.2000:FF:000037">
    <property type="entry name" value="Glycosyltransferase"/>
    <property type="match status" value="1"/>
</dbReference>
<keyword evidence="6" id="KW-1185">Reference proteome</keyword>
<dbReference type="Proteomes" id="UP000636709">
    <property type="component" value="Unassembled WGS sequence"/>
</dbReference>
<dbReference type="AlphaFoldDB" id="A0A835F976"/>
<accession>A0A835F976</accession>
<comment type="caution">
    <text evidence="5">The sequence shown here is derived from an EMBL/GenBank/DDBJ whole genome shotgun (WGS) entry which is preliminary data.</text>
</comment>
<dbReference type="InterPro" id="IPR002213">
    <property type="entry name" value="UDP_glucos_trans"/>
</dbReference>
<evidence type="ECO:0000313" key="6">
    <source>
        <dbReference type="Proteomes" id="UP000636709"/>
    </source>
</evidence>
<reference evidence="5" key="1">
    <citation type="submission" date="2020-07" db="EMBL/GenBank/DDBJ databases">
        <title>Genome sequence and genetic diversity analysis of an under-domesticated orphan crop, white fonio (Digitaria exilis).</title>
        <authorList>
            <person name="Bennetzen J.L."/>
            <person name="Chen S."/>
            <person name="Ma X."/>
            <person name="Wang X."/>
            <person name="Yssel A.E.J."/>
            <person name="Chaluvadi S.R."/>
            <person name="Johnson M."/>
            <person name="Gangashetty P."/>
            <person name="Hamidou F."/>
            <person name="Sanogo M.D."/>
            <person name="Zwaenepoel A."/>
            <person name="Wallace J."/>
            <person name="Van De Peer Y."/>
            <person name="Van Deynze A."/>
        </authorList>
    </citation>
    <scope>NUCLEOTIDE SEQUENCE</scope>
    <source>
        <tissue evidence="5">Leaves</tissue>
    </source>
</reference>
<dbReference type="SUPFAM" id="SSF53756">
    <property type="entry name" value="UDP-Glycosyltransferase/glycogen phosphorylase"/>
    <property type="match status" value="1"/>
</dbReference>
<evidence type="ECO:0000313" key="5">
    <source>
        <dbReference type="EMBL" id="KAF8731673.1"/>
    </source>
</evidence>
<protein>
    <recommendedName>
        <fullName evidence="4">Glycosyltransferase</fullName>
        <ecNumber evidence="4">2.4.1.-</ecNumber>
    </recommendedName>
</protein>
<keyword evidence="3" id="KW-0328">Glycosyltransferase</keyword>